<evidence type="ECO:0000313" key="2">
    <source>
        <dbReference type="Proteomes" id="UP000030001"/>
    </source>
</evidence>
<gene>
    <name evidence="1" type="ORF">LX03_03305</name>
</gene>
<dbReference type="AlphaFoldDB" id="A0A099YCM6"/>
<evidence type="ECO:0000313" key="1">
    <source>
        <dbReference type="EMBL" id="KGL67157.1"/>
    </source>
</evidence>
<comment type="caution">
    <text evidence="1">The sequence shown here is derived from an EMBL/GenBank/DDBJ whole genome shotgun (WGS) entry which is preliminary data.</text>
</comment>
<dbReference type="EMBL" id="JROC01000027">
    <property type="protein sequence ID" value="KGL67157.1"/>
    <property type="molecule type" value="Genomic_DNA"/>
</dbReference>
<accession>A0A099YCM6</accession>
<organism evidence="1 2">
    <name type="scientific">Limosilactobacillus mucosae</name>
    <name type="common">Lactobacillus mucosae</name>
    <dbReference type="NCBI Taxonomy" id="97478"/>
    <lineage>
        <taxon>Bacteria</taxon>
        <taxon>Bacillati</taxon>
        <taxon>Bacillota</taxon>
        <taxon>Bacilli</taxon>
        <taxon>Lactobacillales</taxon>
        <taxon>Lactobacillaceae</taxon>
        <taxon>Limosilactobacillus</taxon>
    </lineage>
</organism>
<proteinExistence type="predicted"/>
<name>A0A099YCM6_LIMMU</name>
<sequence length="75" mass="8714">MCKYCDEGSKNPIIESNFKGHGATVKLWKNGNLDLMQWFIEPNQVGDLKRITDGMSRPIMFCPFCGQNLRGRWYK</sequence>
<reference evidence="1 2" key="1">
    <citation type="submission" date="2014-09" db="EMBL/GenBank/DDBJ databases">
        <title>Lactobacillus mucosae CRL573 Genome Sequencing.</title>
        <authorList>
            <person name="Bleckwedel J."/>
            <person name="Teran L.C."/>
            <person name="Bonacina J."/>
            <person name="Saavedra L."/>
            <person name="Mozzi F.B."/>
            <person name="Raya R.R."/>
        </authorList>
    </citation>
    <scope>NUCLEOTIDE SEQUENCE [LARGE SCALE GENOMIC DNA]</scope>
    <source>
        <strain evidence="1 2">CRL573</strain>
    </source>
</reference>
<dbReference type="Proteomes" id="UP000030001">
    <property type="component" value="Unassembled WGS sequence"/>
</dbReference>
<protein>
    <submittedName>
        <fullName evidence="1">Uncharacterized protein</fullName>
    </submittedName>
</protein>